<evidence type="ECO:0000313" key="5">
    <source>
        <dbReference type="EMBL" id="KAB7846612.1"/>
    </source>
</evidence>
<dbReference type="GO" id="GO:0016709">
    <property type="term" value="F:oxidoreductase activity, acting on paired donors, with incorporation or reduction of molecular oxygen, NAD(P)H as one donor, and incorporation of one atom of oxygen"/>
    <property type="evidence" value="ECO:0007669"/>
    <property type="project" value="UniProtKB-ARBA"/>
</dbReference>
<dbReference type="PANTHER" id="PTHR43004:SF19">
    <property type="entry name" value="BINDING MONOOXYGENASE, PUTATIVE (JCVI)-RELATED"/>
    <property type="match status" value="1"/>
</dbReference>
<proteinExistence type="predicted"/>
<evidence type="ECO:0000259" key="4">
    <source>
        <dbReference type="Pfam" id="PF01494"/>
    </source>
</evidence>
<dbReference type="Gene3D" id="3.40.30.120">
    <property type="match status" value="1"/>
</dbReference>
<dbReference type="Gene3D" id="3.50.50.60">
    <property type="entry name" value="FAD/NAD(P)-binding domain"/>
    <property type="match status" value="1"/>
</dbReference>
<dbReference type="InterPro" id="IPR050641">
    <property type="entry name" value="RIFMO-like"/>
</dbReference>
<dbReference type="Gene3D" id="3.30.9.10">
    <property type="entry name" value="D-Amino Acid Oxidase, subunit A, domain 2"/>
    <property type="match status" value="1"/>
</dbReference>
<evidence type="ECO:0000256" key="2">
    <source>
        <dbReference type="ARBA" id="ARBA00022630"/>
    </source>
</evidence>
<keyword evidence="3" id="KW-0274">FAD</keyword>
<evidence type="ECO:0000256" key="3">
    <source>
        <dbReference type="ARBA" id="ARBA00022827"/>
    </source>
</evidence>
<dbReference type="Proteomes" id="UP000327000">
    <property type="component" value="Unassembled WGS sequence"/>
</dbReference>
<dbReference type="InterPro" id="IPR002938">
    <property type="entry name" value="FAD-bd"/>
</dbReference>
<dbReference type="InterPro" id="IPR036188">
    <property type="entry name" value="FAD/NAD-bd_sf"/>
</dbReference>
<dbReference type="GO" id="GO:0071949">
    <property type="term" value="F:FAD binding"/>
    <property type="evidence" value="ECO:0007669"/>
    <property type="project" value="InterPro"/>
</dbReference>
<dbReference type="PANTHER" id="PTHR43004">
    <property type="entry name" value="TRK SYSTEM POTASSIUM UPTAKE PROTEIN"/>
    <property type="match status" value="1"/>
</dbReference>
<keyword evidence="5" id="KW-0560">Oxidoreductase</keyword>
<reference evidence="5 6" key="1">
    <citation type="journal article" date="2019" name="Microb. Cell Fact.">
        <title>Exploring novel herbicidin analogues by transcriptional regulator overexpression and MS/MS molecular networking.</title>
        <authorList>
            <person name="Shi Y."/>
            <person name="Gu R."/>
            <person name="Li Y."/>
            <person name="Wang X."/>
            <person name="Ren W."/>
            <person name="Li X."/>
            <person name="Wang L."/>
            <person name="Xie Y."/>
            <person name="Hong B."/>
        </authorList>
    </citation>
    <scope>NUCLEOTIDE SEQUENCE [LARGE SCALE GENOMIC DNA]</scope>
    <source>
        <strain evidence="5 6">US-43</strain>
    </source>
</reference>
<evidence type="ECO:0000313" key="6">
    <source>
        <dbReference type="Proteomes" id="UP000327000"/>
    </source>
</evidence>
<name>A0A5N5W9B1_STRMB</name>
<dbReference type="SUPFAM" id="SSF51905">
    <property type="entry name" value="FAD/NAD(P)-binding domain"/>
    <property type="match status" value="1"/>
</dbReference>
<dbReference type="PRINTS" id="PR00420">
    <property type="entry name" value="RNGMNOXGNASE"/>
</dbReference>
<dbReference type="Pfam" id="PF21274">
    <property type="entry name" value="Rng_hyd_C"/>
    <property type="match status" value="1"/>
</dbReference>
<keyword evidence="5" id="KW-0503">Monooxygenase</keyword>
<organism evidence="5 6">
    <name type="scientific">Streptomyces mobaraensis</name>
    <name type="common">Streptoverticillium mobaraense</name>
    <dbReference type="NCBI Taxonomy" id="35621"/>
    <lineage>
        <taxon>Bacteria</taxon>
        <taxon>Bacillati</taxon>
        <taxon>Actinomycetota</taxon>
        <taxon>Actinomycetes</taxon>
        <taxon>Kitasatosporales</taxon>
        <taxon>Streptomycetaceae</taxon>
        <taxon>Streptomyces</taxon>
    </lineage>
</organism>
<gene>
    <name evidence="5" type="ORF">FRZ00_12610</name>
</gene>
<dbReference type="AlphaFoldDB" id="A0A5N5W9B1"/>
<keyword evidence="6" id="KW-1185">Reference proteome</keyword>
<evidence type="ECO:0000256" key="1">
    <source>
        <dbReference type="ARBA" id="ARBA00001974"/>
    </source>
</evidence>
<dbReference type="RefSeq" id="WP_152263516.1">
    <property type="nucleotide sequence ID" value="NZ_VOKX01000021.1"/>
</dbReference>
<dbReference type="OrthoDB" id="8670884at2"/>
<sequence length="542" mass="58520">MTTTHADGEGSGGRSAPFDTDVLIVGAGPVGLALALDLRHRGVRFRLLDASDGRVEHPKVGTVGPRSMELFRRWGLAHAIRTAGWPGDHPLDVAWVTAVGGHEIHRLAFGTSDSRPPLPWTPEPEQVCPQHLLLPLLARAVGVHPDGPLRHGRRLDGLVQDATGVTASVTRLADGTRRTVRARWLVGCDGATSTVRRLLGVDAPSRHPVRVFRNILFRAPELDARLGDRRALVYFLTRPPDLRYPLRSMDGHGLYRLTATAETARHQEPMALLRSAVAVDTPLEVVSEHVWHLTHRIADRYRVGRVLLAGDAAHTLPPAGGFGMNTGIGDAADLGWKLAAELAGWAGPGLLDAYATERRPVAERGLAAAGANLRRTVDRTLPQEILLDTPEGDRARAALARQLGSEAVHTEFDAPDLHFGHRYASPLIVTDPDGDDGDWRSGALPGARAPHAWLSGGTSTLDLFGTGFRLLCFADAPPPDALTDAFARRSVPLAVTHCHDRLVARLYGRPYVLVRPDGHVAWRADGPPLDPGLLVDTVRGAR</sequence>
<dbReference type="NCBIfam" id="NF004780">
    <property type="entry name" value="PRK06126.1"/>
    <property type="match status" value="1"/>
</dbReference>
<dbReference type="Pfam" id="PF01494">
    <property type="entry name" value="FAD_binding_3"/>
    <property type="match status" value="1"/>
</dbReference>
<accession>A0A5N5W9B1</accession>
<dbReference type="EMBL" id="VOKX01000021">
    <property type="protein sequence ID" value="KAB7846612.1"/>
    <property type="molecule type" value="Genomic_DNA"/>
</dbReference>
<feature type="domain" description="FAD-binding" evidence="4">
    <location>
        <begin position="19"/>
        <end position="365"/>
    </location>
</feature>
<comment type="cofactor">
    <cofactor evidence="1">
        <name>FAD</name>
        <dbReference type="ChEBI" id="CHEBI:57692"/>
    </cofactor>
</comment>
<keyword evidence="2" id="KW-0285">Flavoprotein</keyword>
<protein>
    <submittedName>
        <fullName evidence="5">FAD-binding monooxygenase</fullName>
    </submittedName>
</protein>
<comment type="caution">
    <text evidence="5">The sequence shown here is derived from an EMBL/GenBank/DDBJ whole genome shotgun (WGS) entry which is preliminary data.</text>
</comment>